<dbReference type="InterPro" id="IPR016187">
    <property type="entry name" value="CTDL_fold"/>
</dbReference>
<keyword evidence="3" id="KW-0472">Membrane</keyword>
<feature type="transmembrane region" description="Helical" evidence="3">
    <location>
        <begin position="68"/>
        <end position="90"/>
    </location>
</feature>
<dbReference type="SUPFAM" id="SSF56436">
    <property type="entry name" value="C-type lectin-like"/>
    <property type="match status" value="1"/>
</dbReference>
<dbReference type="InterPro" id="IPR050111">
    <property type="entry name" value="C-type_lectin/snaclec_domain"/>
</dbReference>
<dbReference type="CDD" id="cd03590">
    <property type="entry name" value="CLECT_DC-SIGN_like"/>
    <property type="match status" value="1"/>
</dbReference>
<reference evidence="7" key="1">
    <citation type="submission" date="2013-10" db="EMBL/GenBank/DDBJ databases">
        <authorList>
            <person name="Schartl M."/>
            <person name="Warren W."/>
        </authorList>
    </citation>
    <scope>NUCLEOTIDE SEQUENCE [LARGE SCALE GENOMIC DNA]</scope>
    <source>
        <strain evidence="7">female</strain>
    </source>
</reference>
<evidence type="ECO:0000313" key="7">
    <source>
        <dbReference type="Proteomes" id="UP000028760"/>
    </source>
</evidence>
<keyword evidence="3" id="KW-1133">Transmembrane helix</keyword>
<dbReference type="EMBL" id="AYCK01002498">
    <property type="status" value="NOT_ANNOTATED_CDS"/>
    <property type="molecule type" value="Genomic_DNA"/>
</dbReference>
<evidence type="ECO:0000256" key="4">
    <source>
        <dbReference type="SAM" id="SignalP"/>
    </source>
</evidence>
<keyword evidence="4" id="KW-0732">Signal</keyword>
<keyword evidence="1" id="KW-0430">Lectin</keyword>
<dbReference type="SMART" id="SM00034">
    <property type="entry name" value="CLECT"/>
    <property type="match status" value="1"/>
</dbReference>
<reference evidence="6" key="3">
    <citation type="submission" date="2025-09" db="UniProtKB">
        <authorList>
            <consortium name="Ensembl"/>
        </authorList>
    </citation>
    <scope>IDENTIFICATION</scope>
</reference>
<dbReference type="Gene3D" id="3.10.100.10">
    <property type="entry name" value="Mannose-Binding Protein A, subunit A"/>
    <property type="match status" value="1"/>
</dbReference>
<dbReference type="PROSITE" id="PS50041">
    <property type="entry name" value="C_TYPE_LECTIN_2"/>
    <property type="match status" value="1"/>
</dbReference>
<dbReference type="Pfam" id="PF00059">
    <property type="entry name" value="Lectin_C"/>
    <property type="match status" value="1"/>
</dbReference>
<dbReference type="Ensembl" id="ENSPFOT00000023320.1">
    <property type="protein sequence ID" value="ENSPFOP00000028666.1"/>
    <property type="gene ID" value="ENSPFOG00000023121.1"/>
</dbReference>
<evidence type="ECO:0000256" key="3">
    <source>
        <dbReference type="SAM" id="Phobius"/>
    </source>
</evidence>
<keyword evidence="2" id="KW-1015">Disulfide bond</keyword>
<dbReference type="STRING" id="48698.ENSPFOP00000028666"/>
<feature type="signal peptide" evidence="4">
    <location>
        <begin position="1"/>
        <end position="23"/>
    </location>
</feature>
<dbReference type="InterPro" id="IPR033989">
    <property type="entry name" value="CD209-like_CTLD"/>
</dbReference>
<accession>A0A096MB75</accession>
<name>A0A096MB75_POEFO</name>
<dbReference type="GO" id="GO:0030246">
    <property type="term" value="F:carbohydrate binding"/>
    <property type="evidence" value="ECO:0007669"/>
    <property type="project" value="UniProtKB-KW"/>
</dbReference>
<evidence type="ECO:0000256" key="2">
    <source>
        <dbReference type="ARBA" id="ARBA00023157"/>
    </source>
</evidence>
<evidence type="ECO:0000256" key="1">
    <source>
        <dbReference type="ARBA" id="ARBA00022734"/>
    </source>
</evidence>
<proteinExistence type="predicted"/>
<feature type="domain" description="C-type lectin" evidence="5">
    <location>
        <begin position="250"/>
        <end position="359"/>
    </location>
</feature>
<keyword evidence="3" id="KW-0812">Transmembrane</keyword>
<dbReference type="OMA" id="NAQYNDA"/>
<dbReference type="InterPro" id="IPR018378">
    <property type="entry name" value="C-type_lectin_CS"/>
</dbReference>
<dbReference type="InterPro" id="IPR016186">
    <property type="entry name" value="C-type_lectin-like/link_sf"/>
</dbReference>
<dbReference type="PROSITE" id="PS00615">
    <property type="entry name" value="C_TYPE_LECTIN_1"/>
    <property type="match status" value="1"/>
</dbReference>
<keyword evidence="7" id="KW-1185">Reference proteome</keyword>
<dbReference type="PANTHER" id="PTHR22803">
    <property type="entry name" value="MANNOSE, PHOSPHOLIPASE, LECTIN RECEPTOR RELATED"/>
    <property type="match status" value="1"/>
</dbReference>
<dbReference type="Proteomes" id="UP000028760">
    <property type="component" value="Unassembled WGS sequence"/>
</dbReference>
<dbReference type="GeneTree" id="ENSGT01030000234575"/>
<sequence length="370" mass="41698">MVLLMLWVCLMHSKSLLYQSCFACYVSCWCCTACSQRVTMEKKHMHVQHSRLSNSASLRNCRGSESRFHLSVILFFGVFSTCLLIGLLVTNAQYNDAKRRLTEDLQALKKTHASTISERDRLKIKLDEKSKEQSMSAQNIDSKCNSNDELQSDLTDRLLACNESLFNITKERDELKVRLIESLKEGIDEGSSLQNNSMDNMTETIDLSAVSDNLTASFQESEKKLSFLSKDKDLLNAKLDTTCPLGWPKFNCSCYRVFGDGSWDEGRADCTREGGDLVVINNPEEQNFLAELGVDGWIGLRETEGSWLWVDGTAPNFTSWSVNQTDNGGGDEDCAHMTSDAGSTWNDLPCNATKSWICEKKYQQCLLHNF</sequence>
<dbReference type="eggNOG" id="KOG4297">
    <property type="taxonomic scope" value="Eukaryota"/>
</dbReference>
<dbReference type="EMBL" id="AYCK01002497">
    <property type="status" value="NOT_ANNOTATED_CDS"/>
    <property type="molecule type" value="Genomic_DNA"/>
</dbReference>
<evidence type="ECO:0000313" key="6">
    <source>
        <dbReference type="Ensembl" id="ENSPFOP00000028666.1"/>
    </source>
</evidence>
<feature type="chain" id="PRO_5001920149" description="C-type lectin domain-containing protein" evidence="4">
    <location>
        <begin position="24"/>
        <end position="370"/>
    </location>
</feature>
<protein>
    <recommendedName>
        <fullName evidence="5">C-type lectin domain-containing protein</fullName>
    </recommendedName>
</protein>
<organism evidence="6 7">
    <name type="scientific">Poecilia formosa</name>
    <name type="common">Amazon molly</name>
    <name type="synonym">Limia formosa</name>
    <dbReference type="NCBI Taxonomy" id="48698"/>
    <lineage>
        <taxon>Eukaryota</taxon>
        <taxon>Metazoa</taxon>
        <taxon>Chordata</taxon>
        <taxon>Craniata</taxon>
        <taxon>Vertebrata</taxon>
        <taxon>Euteleostomi</taxon>
        <taxon>Actinopterygii</taxon>
        <taxon>Neopterygii</taxon>
        <taxon>Teleostei</taxon>
        <taxon>Neoteleostei</taxon>
        <taxon>Acanthomorphata</taxon>
        <taxon>Ovalentaria</taxon>
        <taxon>Atherinomorphae</taxon>
        <taxon>Cyprinodontiformes</taxon>
        <taxon>Poeciliidae</taxon>
        <taxon>Poeciliinae</taxon>
        <taxon>Poecilia</taxon>
    </lineage>
</organism>
<reference evidence="6" key="2">
    <citation type="submission" date="2025-08" db="UniProtKB">
        <authorList>
            <consortium name="Ensembl"/>
        </authorList>
    </citation>
    <scope>IDENTIFICATION</scope>
</reference>
<evidence type="ECO:0000259" key="5">
    <source>
        <dbReference type="PROSITE" id="PS50041"/>
    </source>
</evidence>
<dbReference type="InterPro" id="IPR001304">
    <property type="entry name" value="C-type_lectin-like"/>
</dbReference>
<dbReference type="AlphaFoldDB" id="A0A096MB75"/>